<dbReference type="Gene3D" id="1.10.340.70">
    <property type="match status" value="1"/>
</dbReference>
<feature type="region of interest" description="Disordered" evidence="1">
    <location>
        <begin position="62"/>
        <end position="99"/>
    </location>
</feature>
<organism evidence="3 4">
    <name type="scientific">Merluccius polli</name>
    <name type="common">Benguela hake</name>
    <name type="synonym">Merluccius cadenati</name>
    <dbReference type="NCBI Taxonomy" id="89951"/>
    <lineage>
        <taxon>Eukaryota</taxon>
        <taxon>Metazoa</taxon>
        <taxon>Chordata</taxon>
        <taxon>Craniata</taxon>
        <taxon>Vertebrata</taxon>
        <taxon>Euteleostomi</taxon>
        <taxon>Actinopterygii</taxon>
        <taxon>Neopterygii</taxon>
        <taxon>Teleostei</taxon>
        <taxon>Neoteleostei</taxon>
        <taxon>Acanthomorphata</taxon>
        <taxon>Zeiogadaria</taxon>
        <taxon>Gadariae</taxon>
        <taxon>Gadiformes</taxon>
        <taxon>Gadoidei</taxon>
        <taxon>Merlucciidae</taxon>
        <taxon>Merluccius</taxon>
    </lineage>
</organism>
<dbReference type="Pfam" id="PF17921">
    <property type="entry name" value="Integrase_H2C2"/>
    <property type="match status" value="1"/>
</dbReference>
<evidence type="ECO:0000256" key="1">
    <source>
        <dbReference type="SAM" id="MobiDB-lite"/>
    </source>
</evidence>
<proteinExistence type="predicted"/>
<dbReference type="EMBL" id="JAOPHQ010006571">
    <property type="protein sequence ID" value="KAK0131085.1"/>
    <property type="molecule type" value="Genomic_DNA"/>
</dbReference>
<evidence type="ECO:0000313" key="4">
    <source>
        <dbReference type="Proteomes" id="UP001174136"/>
    </source>
</evidence>
<protein>
    <recommendedName>
        <fullName evidence="2">Integrase zinc-binding domain-containing protein</fullName>
    </recommendedName>
</protein>
<dbReference type="Proteomes" id="UP001174136">
    <property type="component" value="Unassembled WGS sequence"/>
</dbReference>
<keyword evidence="4" id="KW-1185">Reference proteome</keyword>
<feature type="domain" description="Integrase zinc-binding" evidence="2">
    <location>
        <begin position="6"/>
        <end position="46"/>
    </location>
</feature>
<evidence type="ECO:0000259" key="2">
    <source>
        <dbReference type="Pfam" id="PF17921"/>
    </source>
</evidence>
<evidence type="ECO:0000313" key="3">
    <source>
        <dbReference type="EMBL" id="KAK0131085.1"/>
    </source>
</evidence>
<dbReference type="InterPro" id="IPR041588">
    <property type="entry name" value="Integrase_H2C2"/>
</dbReference>
<sequence>MVVLTEKEKDEVLTEVHAGHFGAKRMQDKINQRFYWKTITRDAQDWAIRAGYSTTRRIDPKMTEISEKENEPQNRDPYRGHVAAPTQPESKGCEGPCGQSDVTPADTPFHKGPCGGFLPDPIFANYTDAAVRNKMENCGLEELLVPEVRKYRHLYISSLKDHRGSQRANNSWPEISKNQHISSTDEVLGSIPGPAFIQINMREQIQGLAILLKDAYR</sequence>
<dbReference type="AlphaFoldDB" id="A0AA47LZY7"/>
<reference evidence="3" key="1">
    <citation type="journal article" date="2023" name="Front. Mar. Sci.">
        <title>A new Merluccius polli reference genome to investigate the effects of global change in West African waters.</title>
        <authorList>
            <person name="Mateo J.L."/>
            <person name="Blanco-Fernandez C."/>
            <person name="Garcia-Vazquez E."/>
            <person name="Machado-Schiaffino G."/>
        </authorList>
    </citation>
    <scope>NUCLEOTIDE SEQUENCE</scope>
    <source>
        <strain evidence="3">C29</strain>
        <tissue evidence="3">Fin</tissue>
    </source>
</reference>
<feature type="compositionally biased region" description="Basic and acidic residues" evidence="1">
    <location>
        <begin position="62"/>
        <end position="79"/>
    </location>
</feature>
<accession>A0AA47LZY7</accession>
<name>A0AA47LZY7_MERPO</name>
<comment type="caution">
    <text evidence="3">The sequence shown here is derived from an EMBL/GenBank/DDBJ whole genome shotgun (WGS) entry which is preliminary data.</text>
</comment>
<gene>
    <name evidence="3" type="ORF">N1851_034235</name>
</gene>